<sequence length="139" mass="14655">MTAPPGPVPPDPIGPGSGDGPWLDDDAGRLVRPYTVSEGRTKPSAPLDLLTLVRATGVRPDGYLGPEHAQVLRLCDGPMSVAEIAATIRQPAAVTKVVLSDLVDCGAVTTRGPIHLQEGPEPNDRELLEAVLDGLRRRL</sequence>
<gene>
    <name evidence="2" type="ORF">ITI46_32420</name>
</gene>
<accession>A0ABS3XMM5</accession>
<feature type="compositionally biased region" description="Pro residues" evidence="1">
    <location>
        <begin position="1"/>
        <end position="13"/>
    </location>
</feature>
<dbReference type="Proteomes" id="UP001519064">
    <property type="component" value="Unassembled WGS sequence"/>
</dbReference>
<proteinExistence type="predicted"/>
<dbReference type="EMBL" id="JADKMA010000284">
    <property type="protein sequence ID" value="MBO8196311.1"/>
    <property type="molecule type" value="Genomic_DNA"/>
</dbReference>
<reference evidence="2 3" key="1">
    <citation type="submission" date="2020-11" db="EMBL/GenBank/DDBJ databases">
        <title>Streptomyces spirodelae sp. nov., isolated from duckweed.</title>
        <authorList>
            <person name="Saimee Y."/>
            <person name="Duangmal K."/>
        </authorList>
    </citation>
    <scope>NUCLEOTIDE SEQUENCE [LARGE SCALE GENOMIC DNA]</scope>
    <source>
        <strain evidence="2 3">S16-07</strain>
    </source>
</reference>
<comment type="caution">
    <text evidence="2">The sequence shown here is derived from an EMBL/GenBank/DDBJ whole genome shotgun (WGS) entry which is preliminary data.</text>
</comment>
<dbReference type="RefSeq" id="WP_209243517.1">
    <property type="nucleotide sequence ID" value="NZ_JADKMA010000284.1"/>
</dbReference>
<feature type="region of interest" description="Disordered" evidence="1">
    <location>
        <begin position="1"/>
        <end position="27"/>
    </location>
</feature>
<evidence type="ECO:0000313" key="2">
    <source>
        <dbReference type="EMBL" id="MBO8196311.1"/>
    </source>
</evidence>
<evidence type="ECO:0000256" key="1">
    <source>
        <dbReference type="SAM" id="MobiDB-lite"/>
    </source>
</evidence>
<protein>
    <submittedName>
        <fullName evidence="2">DUF742 domain-containing protein</fullName>
    </submittedName>
</protein>
<organism evidence="2 3">
    <name type="scientific">Streptomyces oryzae</name>
    <dbReference type="NCBI Taxonomy" id="1434886"/>
    <lineage>
        <taxon>Bacteria</taxon>
        <taxon>Bacillati</taxon>
        <taxon>Actinomycetota</taxon>
        <taxon>Actinomycetes</taxon>
        <taxon>Kitasatosporales</taxon>
        <taxon>Streptomycetaceae</taxon>
        <taxon>Streptomyces</taxon>
    </lineage>
</organism>
<evidence type="ECO:0000313" key="3">
    <source>
        <dbReference type="Proteomes" id="UP001519064"/>
    </source>
</evidence>
<name>A0ABS3XMM5_9ACTN</name>
<dbReference type="InterPro" id="IPR007995">
    <property type="entry name" value="DUF742"/>
</dbReference>
<dbReference type="PANTHER" id="PTHR36221">
    <property type="entry name" value="DUF742 DOMAIN-CONTAINING PROTEIN"/>
    <property type="match status" value="1"/>
</dbReference>
<dbReference type="Pfam" id="PF05331">
    <property type="entry name" value="DUF742"/>
    <property type="match status" value="1"/>
</dbReference>
<keyword evidence="3" id="KW-1185">Reference proteome</keyword>
<dbReference type="PANTHER" id="PTHR36221:SF1">
    <property type="entry name" value="DUF742 DOMAIN-CONTAINING PROTEIN"/>
    <property type="match status" value="1"/>
</dbReference>